<proteinExistence type="predicted"/>
<evidence type="ECO:0000313" key="2">
    <source>
        <dbReference type="Proteomes" id="UP000790709"/>
    </source>
</evidence>
<gene>
    <name evidence="1" type="ORF">BV22DRAFT_691731</name>
</gene>
<comment type="caution">
    <text evidence="1">The sequence shown here is derived from an EMBL/GenBank/DDBJ whole genome shotgun (WGS) entry which is preliminary data.</text>
</comment>
<dbReference type="Proteomes" id="UP000790709">
    <property type="component" value="Unassembled WGS sequence"/>
</dbReference>
<dbReference type="EMBL" id="MU266504">
    <property type="protein sequence ID" value="KAH7921967.1"/>
    <property type="molecule type" value="Genomic_DNA"/>
</dbReference>
<accession>A0ACB8B8G9</accession>
<name>A0ACB8B8G9_9AGAM</name>
<protein>
    <submittedName>
        <fullName evidence="1">Uncharacterized protein</fullName>
    </submittedName>
</protein>
<organism evidence="1 2">
    <name type="scientific">Leucogyrophana mollusca</name>
    <dbReference type="NCBI Taxonomy" id="85980"/>
    <lineage>
        <taxon>Eukaryota</taxon>
        <taxon>Fungi</taxon>
        <taxon>Dikarya</taxon>
        <taxon>Basidiomycota</taxon>
        <taxon>Agaricomycotina</taxon>
        <taxon>Agaricomycetes</taxon>
        <taxon>Agaricomycetidae</taxon>
        <taxon>Boletales</taxon>
        <taxon>Boletales incertae sedis</taxon>
        <taxon>Leucogyrophana</taxon>
    </lineage>
</organism>
<reference evidence="1" key="1">
    <citation type="journal article" date="2021" name="New Phytol.">
        <title>Evolutionary innovations through gain and loss of genes in the ectomycorrhizal Boletales.</title>
        <authorList>
            <person name="Wu G."/>
            <person name="Miyauchi S."/>
            <person name="Morin E."/>
            <person name="Kuo A."/>
            <person name="Drula E."/>
            <person name="Varga T."/>
            <person name="Kohler A."/>
            <person name="Feng B."/>
            <person name="Cao Y."/>
            <person name="Lipzen A."/>
            <person name="Daum C."/>
            <person name="Hundley H."/>
            <person name="Pangilinan J."/>
            <person name="Johnson J."/>
            <person name="Barry K."/>
            <person name="LaButti K."/>
            <person name="Ng V."/>
            <person name="Ahrendt S."/>
            <person name="Min B."/>
            <person name="Choi I.G."/>
            <person name="Park H."/>
            <person name="Plett J.M."/>
            <person name="Magnuson J."/>
            <person name="Spatafora J.W."/>
            <person name="Nagy L.G."/>
            <person name="Henrissat B."/>
            <person name="Grigoriev I.V."/>
            <person name="Yang Z.L."/>
            <person name="Xu J."/>
            <person name="Martin F.M."/>
        </authorList>
    </citation>
    <scope>NUCLEOTIDE SEQUENCE</scope>
    <source>
        <strain evidence="1">KUC20120723A-06</strain>
    </source>
</reference>
<keyword evidence="2" id="KW-1185">Reference proteome</keyword>
<sequence length="289" mass="31569">MFHTLTTHDTATPQHDSTSSTSTTPLLLSLSTCCAFYTMPLRLTFSFLSSATTITPILTFFSSLTLVRSVGRYPVFFFFLERVKNLSVGFIPEPCGIRTRETRRRFFDMAAHGTLVTSPSVSSRPCVPSGSLRSPASSPVMPSVPQFECFTLLLARLTRSRLPPRDAFGLASGRVLPSTMLALLPCFDGVLHAALLPSSCSCVSTLLVSPTLISTRVHVRLPSSLLRHPYLCHYAIRACLPILALPRAREVRAHRPPPPPSPSSQNQDLTSTASGIRTRVPGKTPEFNV</sequence>
<evidence type="ECO:0000313" key="1">
    <source>
        <dbReference type="EMBL" id="KAH7921967.1"/>
    </source>
</evidence>